<keyword evidence="3" id="KW-1185">Reference proteome</keyword>
<evidence type="ECO:0000256" key="1">
    <source>
        <dbReference type="SAM" id="Phobius"/>
    </source>
</evidence>
<dbReference type="EMBL" id="PVNP01000124">
    <property type="protein sequence ID" value="PRO73317.1"/>
    <property type="molecule type" value="Genomic_DNA"/>
</dbReference>
<dbReference type="Pfam" id="PF04632">
    <property type="entry name" value="FUSC"/>
    <property type="match status" value="1"/>
</dbReference>
<evidence type="ECO:0008006" key="4">
    <source>
        <dbReference type="Google" id="ProtNLM"/>
    </source>
</evidence>
<accession>A0A2S9VA19</accession>
<gene>
    <name evidence="2" type="ORF">C6Y40_11910</name>
</gene>
<proteinExistence type="predicted"/>
<feature type="transmembrane region" description="Helical" evidence="1">
    <location>
        <begin position="229"/>
        <end position="249"/>
    </location>
</feature>
<reference evidence="3" key="1">
    <citation type="journal article" date="2020" name="Int. J. Syst. Evol. Microbiol.">
        <title>Alteromonas alba sp. nov., a marine bacterium isolated from the seawater of the West Pacific Ocean.</title>
        <authorList>
            <person name="Sun C."/>
            <person name="Wu Y.-H."/>
            <person name="Xamxidin M."/>
            <person name="Cheng H."/>
            <person name="Xu X.-W."/>
        </authorList>
    </citation>
    <scope>NUCLEOTIDE SEQUENCE [LARGE SCALE GENOMIC DNA]</scope>
    <source>
        <strain evidence="3">190</strain>
    </source>
</reference>
<feature type="transmembrane region" description="Helical" evidence="1">
    <location>
        <begin position="146"/>
        <end position="167"/>
    </location>
</feature>
<feature type="transmembrane region" description="Helical" evidence="1">
    <location>
        <begin position="121"/>
        <end position="139"/>
    </location>
</feature>
<keyword evidence="1" id="KW-0472">Membrane</keyword>
<name>A0A2S9VA19_9ALTE</name>
<feature type="transmembrane region" description="Helical" evidence="1">
    <location>
        <begin position="95"/>
        <end position="115"/>
    </location>
</feature>
<dbReference type="GO" id="GO:0022857">
    <property type="term" value="F:transmembrane transporter activity"/>
    <property type="evidence" value="ECO:0007669"/>
    <property type="project" value="InterPro"/>
</dbReference>
<comment type="caution">
    <text evidence="2">The sequence shown here is derived from an EMBL/GenBank/DDBJ whole genome shotgun (WGS) entry which is preliminary data.</text>
</comment>
<organism evidence="2 3">
    <name type="scientific">Alteromonas alba</name>
    <dbReference type="NCBI Taxonomy" id="2079529"/>
    <lineage>
        <taxon>Bacteria</taxon>
        <taxon>Pseudomonadati</taxon>
        <taxon>Pseudomonadota</taxon>
        <taxon>Gammaproteobacteria</taxon>
        <taxon>Alteromonadales</taxon>
        <taxon>Alteromonadaceae</taxon>
        <taxon>Alteromonas/Salinimonas group</taxon>
        <taxon>Alteromonas</taxon>
    </lineage>
</organism>
<sequence>MCSKDQQALEREEDRENILARLHQYSEQLQRGAHKAYDDHSKVNTELEAGIILLEKVTKSLTLCLRAFLVASKRRHTEAAALSKVRFSSVFDSSVVRLTFFRTFLVTEVVGLIWVNSHWQAGAIAVFIVVALSMMFAPLPNPLAAVKMAAVGHSIAPFLALSCFVMLPTFTTYPMFVIGTAPYLLAMFYIATLPGGIGLAIPLLMGFLVALNIGPVVSLDYTRFFNEMLAAIVGVITACSGFLLMPKIVGTQAQYSRYLNMLGQSVRMAGLHGEKGLAQKVRSRNSDITVQVSQHFASRPEVLERFLAAALNTNELCYAVIALREDLIQHPPQAHQKLAISELIRLIVNTCSKSEYSQNKMLAIQDRVSSLLDELERSEPYGAVRQHLFLLSSVLKEPLSMAEYSYEGVAACH</sequence>
<evidence type="ECO:0000313" key="3">
    <source>
        <dbReference type="Proteomes" id="UP000238949"/>
    </source>
</evidence>
<feature type="transmembrane region" description="Helical" evidence="1">
    <location>
        <begin position="197"/>
        <end position="217"/>
    </location>
</feature>
<dbReference type="GO" id="GO:0005886">
    <property type="term" value="C:plasma membrane"/>
    <property type="evidence" value="ECO:0007669"/>
    <property type="project" value="InterPro"/>
</dbReference>
<dbReference type="InterPro" id="IPR006726">
    <property type="entry name" value="PHBA_efflux_AaeB/fusaric-R"/>
</dbReference>
<protein>
    <recommendedName>
        <fullName evidence="4">FUSC family protein</fullName>
    </recommendedName>
</protein>
<evidence type="ECO:0000313" key="2">
    <source>
        <dbReference type="EMBL" id="PRO73317.1"/>
    </source>
</evidence>
<dbReference type="Proteomes" id="UP000238949">
    <property type="component" value="Unassembled WGS sequence"/>
</dbReference>
<keyword evidence="1" id="KW-1133">Transmembrane helix</keyword>
<dbReference type="RefSeq" id="WP_105934780.1">
    <property type="nucleotide sequence ID" value="NZ_PVNP01000124.1"/>
</dbReference>
<dbReference type="AlphaFoldDB" id="A0A2S9VA19"/>
<keyword evidence="1" id="KW-0812">Transmembrane</keyword>